<dbReference type="InterPro" id="IPR003568">
    <property type="entry name" value="Cyt_c_biogenesis_CcmF"/>
</dbReference>
<protein>
    <submittedName>
        <fullName evidence="13">Heme lyase NrfEFG subunit NrfE</fullName>
    </submittedName>
</protein>
<keyword evidence="3" id="KW-1003">Cell membrane</keyword>
<dbReference type="NCBIfam" id="TIGR00353">
    <property type="entry name" value="nrfE"/>
    <property type="match status" value="1"/>
</dbReference>
<dbReference type="InterPro" id="IPR032523">
    <property type="entry name" value="CcmF_C"/>
</dbReference>
<keyword evidence="5 10" id="KW-0812">Transmembrane</keyword>
<evidence type="ECO:0000256" key="3">
    <source>
        <dbReference type="ARBA" id="ARBA00022475"/>
    </source>
</evidence>
<feature type="transmembrane region" description="Helical" evidence="10">
    <location>
        <begin position="173"/>
        <end position="195"/>
    </location>
</feature>
<evidence type="ECO:0000256" key="7">
    <source>
        <dbReference type="ARBA" id="ARBA00022989"/>
    </source>
</evidence>
<evidence type="ECO:0000256" key="1">
    <source>
        <dbReference type="ARBA" id="ARBA00004429"/>
    </source>
</evidence>
<evidence type="ECO:0000259" key="11">
    <source>
        <dbReference type="Pfam" id="PF01578"/>
    </source>
</evidence>
<evidence type="ECO:0000256" key="8">
    <source>
        <dbReference type="ARBA" id="ARBA00023136"/>
    </source>
</evidence>
<dbReference type="PRINTS" id="PR01411">
    <property type="entry name" value="CCMFBIOGNSIS"/>
</dbReference>
<dbReference type="GO" id="GO:0017004">
    <property type="term" value="P:cytochrome complex assembly"/>
    <property type="evidence" value="ECO:0007669"/>
    <property type="project" value="UniProtKB-KW"/>
</dbReference>
<evidence type="ECO:0000256" key="4">
    <source>
        <dbReference type="ARBA" id="ARBA00022519"/>
    </source>
</evidence>
<dbReference type="RefSeq" id="WP_099621408.1">
    <property type="nucleotide sequence ID" value="NZ_CP024201.1"/>
</dbReference>
<feature type="transmembrane region" description="Helical" evidence="10">
    <location>
        <begin position="350"/>
        <end position="372"/>
    </location>
</feature>
<dbReference type="GO" id="GO:0015232">
    <property type="term" value="F:heme transmembrane transporter activity"/>
    <property type="evidence" value="ECO:0007669"/>
    <property type="project" value="InterPro"/>
</dbReference>
<evidence type="ECO:0000256" key="6">
    <source>
        <dbReference type="ARBA" id="ARBA00022748"/>
    </source>
</evidence>
<dbReference type="GO" id="GO:0016829">
    <property type="term" value="F:lyase activity"/>
    <property type="evidence" value="ECO:0007669"/>
    <property type="project" value="UniProtKB-KW"/>
</dbReference>
<evidence type="ECO:0000313" key="13">
    <source>
        <dbReference type="EMBL" id="ATQ42151.1"/>
    </source>
</evidence>
<feature type="transmembrane region" description="Helical" evidence="10">
    <location>
        <begin position="39"/>
        <end position="60"/>
    </location>
</feature>
<comment type="similarity">
    <text evidence="2">Belongs to the CcmF/CycK/Ccl1/NrfE/CcsA family.</text>
</comment>
<reference evidence="13 14" key="1">
    <citation type="submission" date="2017-10" db="EMBL/GenBank/DDBJ databases">
        <title>Genome sequence of Caulobacter mirabilis FWC38.</title>
        <authorList>
            <person name="Fiebig A."/>
            <person name="Crosson S."/>
        </authorList>
    </citation>
    <scope>NUCLEOTIDE SEQUENCE [LARGE SCALE GENOMIC DNA]</scope>
    <source>
        <strain evidence="13 14">FWC 38</strain>
    </source>
</reference>
<dbReference type="KEGG" id="cmb:CSW64_06850"/>
<keyword evidence="13" id="KW-0456">Lyase</keyword>
<feature type="transmembrane region" description="Helical" evidence="10">
    <location>
        <begin position="620"/>
        <end position="639"/>
    </location>
</feature>
<evidence type="ECO:0000256" key="9">
    <source>
        <dbReference type="ARBA" id="ARBA00037230"/>
    </source>
</evidence>
<gene>
    <name evidence="13" type="ORF">CSW64_06850</name>
</gene>
<evidence type="ECO:0000256" key="5">
    <source>
        <dbReference type="ARBA" id="ARBA00022692"/>
    </source>
</evidence>
<accession>A0A2D2AW04</accession>
<sequence>MTAELGAFALALALALAVAQMALGLAGGRRPALAGAAEGASVGGFLAVAAAFAALVVAFVTSDFSVANVAANSHTAKPMLYKVAGAWGNHEGSMLLWCLALTGFGAGVALFGRTLPAALKSRVLGVQGALGVLFLAYTVFASNPLARVVMPPVEGRSLNPLLQDPALAFHPPFLYLGYVGFSVVFSFAAAALIGGRIDAAWARWVRPWTLAAWAMLTVGITLGAFWAYYELGWGGWWFWDPVENASFMPWLIGAALLHSAIVTEKRGALGGWTVFLALAAFTFSMLGAFLVRSGVLTSVHAFAVDPTRGVLLLSILGVAAGAGFALFAWRAPTLQQGGVFAPVSRESLIVLNNILLTAATATVLLGTLFPLIREAVTGDTVSVGPPFFALTFVPLMALGMLLLPFGPLTAWKRGDARAAADRLKLAGAITVAAGVATFAAVEPRKALASAGVALGVWLIAGAVAEVAERTRMFRAPWAEVRRRLTGLPRGAWGMTLAHAGLGVFTLGAVFETSWKVEAAEALSLNGKLSVGAYELTLNEVGIVEGPNYLAERGQVTVTRGGRTVCEAAPERRFYPTGGQTTSEVALCNRGLDQVYIVLGERRAGEGGQPAWLLRGYFNPWVQLIFLGPLLMAIGGLVSLSDRRLRFGVGSKA</sequence>
<dbReference type="OrthoDB" id="9761451at2"/>
<feature type="transmembrane region" description="Helical" evidence="10">
    <location>
        <begin position="6"/>
        <end position="27"/>
    </location>
</feature>
<comment type="subcellular location">
    <subcellularLocation>
        <location evidence="1">Cell inner membrane</location>
        <topology evidence="1">Multi-pass membrane protein</topology>
    </subcellularLocation>
</comment>
<feature type="transmembrane region" description="Helical" evidence="10">
    <location>
        <begin position="94"/>
        <end position="111"/>
    </location>
</feature>
<dbReference type="PANTHER" id="PTHR43653">
    <property type="entry name" value="CYTOCHROME C ASSEMBLY PROTEIN-RELATED"/>
    <property type="match status" value="1"/>
</dbReference>
<proteinExistence type="inferred from homology"/>
<evidence type="ECO:0000313" key="14">
    <source>
        <dbReference type="Proteomes" id="UP000228945"/>
    </source>
</evidence>
<keyword evidence="7 10" id="KW-1133">Transmembrane helix</keyword>
<dbReference type="InterPro" id="IPR002541">
    <property type="entry name" value="Cyt_c_assembly"/>
</dbReference>
<feature type="transmembrane region" description="Helical" evidence="10">
    <location>
        <begin position="491"/>
        <end position="510"/>
    </location>
</feature>
<dbReference type="PRINTS" id="PR01410">
    <property type="entry name" value="CCBIOGENESIS"/>
</dbReference>
<keyword evidence="8 10" id="KW-0472">Membrane</keyword>
<feature type="transmembrane region" description="Helical" evidence="10">
    <location>
        <begin position="245"/>
        <end position="262"/>
    </location>
</feature>
<feature type="transmembrane region" description="Helical" evidence="10">
    <location>
        <begin position="207"/>
        <end position="229"/>
    </location>
</feature>
<dbReference type="Proteomes" id="UP000228945">
    <property type="component" value="Chromosome"/>
</dbReference>
<feature type="transmembrane region" description="Helical" evidence="10">
    <location>
        <begin position="387"/>
        <end position="411"/>
    </location>
</feature>
<evidence type="ECO:0000256" key="10">
    <source>
        <dbReference type="SAM" id="Phobius"/>
    </source>
</evidence>
<feature type="domain" description="Cytochrome c assembly protein" evidence="11">
    <location>
        <begin position="87"/>
        <end position="293"/>
    </location>
</feature>
<dbReference type="Pfam" id="PF01578">
    <property type="entry name" value="Cytochrom_C_asm"/>
    <property type="match status" value="1"/>
</dbReference>
<keyword evidence="4" id="KW-0997">Cell inner membrane</keyword>
<feature type="transmembrane region" description="Helical" evidence="10">
    <location>
        <begin position="310"/>
        <end position="329"/>
    </location>
</feature>
<dbReference type="Pfam" id="PF16327">
    <property type="entry name" value="CcmF_C"/>
    <property type="match status" value="1"/>
</dbReference>
<dbReference type="GO" id="GO:0020037">
    <property type="term" value="F:heme binding"/>
    <property type="evidence" value="ECO:0007669"/>
    <property type="project" value="InterPro"/>
</dbReference>
<evidence type="ECO:0000256" key="2">
    <source>
        <dbReference type="ARBA" id="ARBA00009186"/>
    </source>
</evidence>
<feature type="transmembrane region" description="Helical" evidence="10">
    <location>
        <begin position="423"/>
        <end position="441"/>
    </location>
</feature>
<comment type="function">
    <text evidence="9">Required for the biogenesis of c-type cytochromes. Possible subunit of a heme lyase.</text>
</comment>
<dbReference type="GO" id="GO:0005886">
    <property type="term" value="C:plasma membrane"/>
    <property type="evidence" value="ECO:0007669"/>
    <property type="project" value="UniProtKB-SubCell"/>
</dbReference>
<keyword evidence="6" id="KW-0201">Cytochrome c-type biogenesis</keyword>
<feature type="transmembrane region" description="Helical" evidence="10">
    <location>
        <begin position="269"/>
        <end position="290"/>
    </location>
</feature>
<organism evidence="13 14">
    <name type="scientific">Caulobacter mirabilis</name>
    <dbReference type="NCBI Taxonomy" id="69666"/>
    <lineage>
        <taxon>Bacteria</taxon>
        <taxon>Pseudomonadati</taxon>
        <taxon>Pseudomonadota</taxon>
        <taxon>Alphaproteobacteria</taxon>
        <taxon>Caulobacterales</taxon>
        <taxon>Caulobacteraceae</taxon>
        <taxon>Caulobacter</taxon>
    </lineage>
</organism>
<dbReference type="AlphaFoldDB" id="A0A2D2AW04"/>
<keyword evidence="14" id="KW-1185">Reference proteome</keyword>
<name>A0A2D2AW04_9CAUL</name>
<feature type="domain" description="Cytochrome c-type biogenesis protein CcmF C-terminal" evidence="12">
    <location>
        <begin position="313"/>
        <end position="642"/>
    </location>
</feature>
<dbReference type="PANTHER" id="PTHR43653:SF1">
    <property type="entry name" value="CYTOCHROME C-TYPE BIOGENESIS PROTEIN CCMF"/>
    <property type="match status" value="1"/>
</dbReference>
<dbReference type="InterPro" id="IPR003567">
    <property type="entry name" value="Cyt_c_biogenesis"/>
</dbReference>
<evidence type="ECO:0000259" key="12">
    <source>
        <dbReference type="Pfam" id="PF16327"/>
    </source>
</evidence>
<dbReference type="EMBL" id="CP024201">
    <property type="protein sequence ID" value="ATQ42151.1"/>
    <property type="molecule type" value="Genomic_DNA"/>
</dbReference>
<dbReference type="NCBIfam" id="NF007691">
    <property type="entry name" value="PRK10369.1"/>
    <property type="match status" value="1"/>
</dbReference>
<feature type="transmembrane region" description="Helical" evidence="10">
    <location>
        <begin position="123"/>
        <end position="142"/>
    </location>
</feature>
<feature type="transmembrane region" description="Helical" evidence="10">
    <location>
        <begin position="447"/>
        <end position="467"/>
    </location>
</feature>